<dbReference type="PROSITE" id="PS51724">
    <property type="entry name" value="SPOR"/>
    <property type="match status" value="1"/>
</dbReference>
<reference evidence="3" key="2">
    <citation type="journal article" date="2021" name="PeerJ">
        <title>Extensive microbial diversity within the chicken gut microbiome revealed by metagenomics and culture.</title>
        <authorList>
            <person name="Gilroy R."/>
            <person name="Ravi A."/>
            <person name="Getino M."/>
            <person name="Pursley I."/>
            <person name="Horton D.L."/>
            <person name="Alikhan N.F."/>
            <person name="Baker D."/>
            <person name="Gharbi K."/>
            <person name="Hall N."/>
            <person name="Watson M."/>
            <person name="Adriaenssens E.M."/>
            <person name="Foster-Nyarko E."/>
            <person name="Jarju S."/>
            <person name="Secka A."/>
            <person name="Antonio M."/>
            <person name="Oren A."/>
            <person name="Chaudhuri R.R."/>
            <person name="La Ragione R."/>
            <person name="Hildebrand F."/>
            <person name="Pallen M.J."/>
        </authorList>
    </citation>
    <scope>NUCLEOTIDE SEQUENCE</scope>
    <source>
        <strain evidence="3">G3-4614</strain>
    </source>
</reference>
<dbReference type="AlphaFoldDB" id="A0A9D9E2I6"/>
<dbReference type="GO" id="GO:0032153">
    <property type="term" value="C:cell division site"/>
    <property type="evidence" value="ECO:0007669"/>
    <property type="project" value="TreeGrafter"/>
</dbReference>
<dbReference type="InterPro" id="IPR036680">
    <property type="entry name" value="SPOR-like_sf"/>
</dbReference>
<evidence type="ECO:0000313" key="3">
    <source>
        <dbReference type="EMBL" id="MBO8438146.1"/>
    </source>
</evidence>
<dbReference type="InterPro" id="IPR007730">
    <property type="entry name" value="SPOR-like_dom"/>
</dbReference>
<sequence length="172" mass="18880">MRKSWILVVAAVCVAILSGCKAKESMYKAAYDQAKAKELTDNTVKAPEAEPQTQTPVQETVVAPEPQTQSAVEVPVVKVTKERVTTIDADDAGKLKMFNVVLGSFSISTNAKGLKESLVADGYNAFVVQNATGWYRVIVASFDDRESATAFRESIQQRYVGRFNDAWLLINQ</sequence>
<feature type="chain" id="PRO_5038527772" evidence="1">
    <location>
        <begin position="23"/>
        <end position="172"/>
    </location>
</feature>
<gene>
    <name evidence="3" type="ORF">IAC54_04520</name>
</gene>
<dbReference type="PROSITE" id="PS51257">
    <property type="entry name" value="PROKAR_LIPOPROTEIN"/>
    <property type="match status" value="1"/>
</dbReference>
<feature type="signal peptide" evidence="1">
    <location>
        <begin position="1"/>
        <end position="22"/>
    </location>
</feature>
<dbReference type="GO" id="GO:0032506">
    <property type="term" value="P:cytokinetic process"/>
    <property type="evidence" value="ECO:0007669"/>
    <property type="project" value="TreeGrafter"/>
</dbReference>
<organism evidence="3 4">
    <name type="scientific">Candidatus Caccoplasma merdipullorum</name>
    <dbReference type="NCBI Taxonomy" id="2840718"/>
    <lineage>
        <taxon>Bacteria</taxon>
        <taxon>Pseudomonadati</taxon>
        <taxon>Bacteroidota</taxon>
        <taxon>Bacteroidia</taxon>
        <taxon>Bacteroidales</taxon>
        <taxon>Bacteroidaceae</taxon>
        <taxon>Bacteroidaceae incertae sedis</taxon>
        <taxon>Candidatus Caccoplasma</taxon>
    </lineage>
</organism>
<keyword evidence="1" id="KW-0732">Signal</keyword>
<protein>
    <submittedName>
        <fullName evidence="3">SPOR domain-containing protein</fullName>
    </submittedName>
</protein>
<dbReference type="PANTHER" id="PTHR38687:SF1">
    <property type="entry name" value="CELL DIVISION PROTEIN DEDD"/>
    <property type="match status" value="1"/>
</dbReference>
<dbReference type="EMBL" id="JADIMW010000048">
    <property type="protein sequence ID" value="MBO8438146.1"/>
    <property type="molecule type" value="Genomic_DNA"/>
</dbReference>
<dbReference type="Pfam" id="PF05036">
    <property type="entry name" value="SPOR"/>
    <property type="match status" value="1"/>
</dbReference>
<evidence type="ECO:0000313" key="4">
    <source>
        <dbReference type="Proteomes" id="UP000823636"/>
    </source>
</evidence>
<dbReference type="Proteomes" id="UP000823636">
    <property type="component" value="Unassembled WGS sequence"/>
</dbReference>
<dbReference type="PANTHER" id="PTHR38687">
    <property type="entry name" value="CELL DIVISION PROTEIN DEDD-RELATED"/>
    <property type="match status" value="1"/>
</dbReference>
<feature type="domain" description="SPOR" evidence="2">
    <location>
        <begin position="92"/>
        <end position="170"/>
    </location>
</feature>
<dbReference type="GO" id="GO:0030428">
    <property type="term" value="C:cell septum"/>
    <property type="evidence" value="ECO:0007669"/>
    <property type="project" value="TreeGrafter"/>
</dbReference>
<proteinExistence type="predicted"/>
<dbReference type="InterPro" id="IPR052521">
    <property type="entry name" value="Cell_div_SPOR-domain"/>
</dbReference>
<dbReference type="GO" id="GO:0042834">
    <property type="term" value="F:peptidoglycan binding"/>
    <property type="evidence" value="ECO:0007669"/>
    <property type="project" value="InterPro"/>
</dbReference>
<dbReference type="Gene3D" id="3.30.70.1070">
    <property type="entry name" value="Sporulation related repeat"/>
    <property type="match status" value="1"/>
</dbReference>
<comment type="caution">
    <text evidence="3">The sequence shown here is derived from an EMBL/GenBank/DDBJ whole genome shotgun (WGS) entry which is preliminary data.</text>
</comment>
<reference evidence="3" key="1">
    <citation type="submission" date="2020-10" db="EMBL/GenBank/DDBJ databases">
        <authorList>
            <person name="Gilroy R."/>
        </authorList>
    </citation>
    <scope>NUCLEOTIDE SEQUENCE</scope>
    <source>
        <strain evidence="3">G3-4614</strain>
    </source>
</reference>
<evidence type="ECO:0000256" key="1">
    <source>
        <dbReference type="SAM" id="SignalP"/>
    </source>
</evidence>
<dbReference type="SUPFAM" id="SSF110997">
    <property type="entry name" value="Sporulation related repeat"/>
    <property type="match status" value="1"/>
</dbReference>
<name>A0A9D9E2I6_9BACT</name>
<accession>A0A9D9E2I6</accession>
<evidence type="ECO:0000259" key="2">
    <source>
        <dbReference type="PROSITE" id="PS51724"/>
    </source>
</evidence>